<dbReference type="EMBL" id="JACMSC010000020">
    <property type="protein sequence ID" value="KAG6472867.1"/>
    <property type="molecule type" value="Genomic_DNA"/>
</dbReference>
<keyword evidence="2" id="KW-1185">Reference proteome</keyword>
<gene>
    <name evidence="1" type="ORF">ZIOFF_070345</name>
</gene>
<evidence type="ECO:0000313" key="1">
    <source>
        <dbReference type="EMBL" id="KAG6472867.1"/>
    </source>
</evidence>
<evidence type="ECO:0000313" key="2">
    <source>
        <dbReference type="Proteomes" id="UP000734854"/>
    </source>
</evidence>
<dbReference type="Proteomes" id="UP000734854">
    <property type="component" value="Unassembled WGS sequence"/>
</dbReference>
<sequence length="104" mass="11556">MRGPFWSFHPFSATRNFQSPAIEAFRSDTLSSNGLLSDDMDWGLGKSMSRDLGNRTFLVCVGVDVFVGAFRDGPEIRMEGNRIGILRLEGSCRRIGADCFVFVS</sequence>
<name>A0A8J5EDI8_ZINOF</name>
<protein>
    <submittedName>
        <fullName evidence="1">Uncharacterized protein</fullName>
    </submittedName>
</protein>
<dbReference type="AlphaFoldDB" id="A0A8J5EDI8"/>
<reference evidence="1 2" key="1">
    <citation type="submission" date="2020-08" db="EMBL/GenBank/DDBJ databases">
        <title>Plant Genome Project.</title>
        <authorList>
            <person name="Zhang R.-G."/>
        </authorList>
    </citation>
    <scope>NUCLEOTIDE SEQUENCE [LARGE SCALE GENOMIC DNA]</scope>
    <source>
        <tissue evidence="1">Rhizome</tissue>
    </source>
</reference>
<accession>A0A8J5EDI8</accession>
<comment type="caution">
    <text evidence="1">The sequence shown here is derived from an EMBL/GenBank/DDBJ whole genome shotgun (WGS) entry which is preliminary data.</text>
</comment>
<proteinExistence type="predicted"/>
<organism evidence="1 2">
    <name type="scientific">Zingiber officinale</name>
    <name type="common">Ginger</name>
    <name type="synonym">Amomum zingiber</name>
    <dbReference type="NCBI Taxonomy" id="94328"/>
    <lineage>
        <taxon>Eukaryota</taxon>
        <taxon>Viridiplantae</taxon>
        <taxon>Streptophyta</taxon>
        <taxon>Embryophyta</taxon>
        <taxon>Tracheophyta</taxon>
        <taxon>Spermatophyta</taxon>
        <taxon>Magnoliopsida</taxon>
        <taxon>Liliopsida</taxon>
        <taxon>Zingiberales</taxon>
        <taxon>Zingiberaceae</taxon>
        <taxon>Zingiber</taxon>
    </lineage>
</organism>